<dbReference type="PANTHER" id="PTHR20974:SF0">
    <property type="entry name" value="UPF0585 PROTEIN CG18661"/>
    <property type="match status" value="1"/>
</dbReference>
<protein>
    <submittedName>
        <fullName evidence="1">DUF938 domain-containing protein</fullName>
    </submittedName>
</protein>
<name>A0AA96WHP9_9CYAN</name>
<dbReference type="AlphaFoldDB" id="A0AA96WHP9"/>
<dbReference type="Pfam" id="PF06080">
    <property type="entry name" value="DUF938"/>
    <property type="match status" value="1"/>
</dbReference>
<dbReference type="InterPro" id="IPR029063">
    <property type="entry name" value="SAM-dependent_MTases_sf"/>
</dbReference>
<evidence type="ECO:0000313" key="1">
    <source>
        <dbReference type="EMBL" id="WNZ25330.1"/>
    </source>
</evidence>
<dbReference type="InterPro" id="IPR010342">
    <property type="entry name" value="DUF938"/>
</dbReference>
<sequence>MNLDARQYAPATERNREPILNVLLQVLPPATVPATVLEIASGTGEHAVFFAPRFAPRNWITSDPNPEARASIAAWQNHFPAPHLFGPIALDVHDAVWSVEQPNLPEPLANLDLNRAPIRAIVAINMIHIAPWSACLGLMAGAQRILPAGGILYLYGPFMQSGEHTAPSNAAFDQSLRARNPQWGVRNLEDVIAVAEDHQLAFVQTYAMPANNLSVVFQRQLTAWG</sequence>
<dbReference type="PANTHER" id="PTHR20974">
    <property type="entry name" value="UPF0585 PROTEIN CG18661"/>
    <property type="match status" value="1"/>
</dbReference>
<dbReference type="Gene3D" id="3.40.50.150">
    <property type="entry name" value="Vaccinia Virus protein VP39"/>
    <property type="match status" value="1"/>
</dbReference>
<gene>
    <name evidence="1" type="ORF">HJG54_22420</name>
</gene>
<dbReference type="RefSeq" id="WP_316431481.1">
    <property type="nucleotide sequence ID" value="NZ_CP053586.1"/>
</dbReference>
<organism evidence="1">
    <name type="scientific">Leptolyngbya sp. NK1-12</name>
    <dbReference type="NCBI Taxonomy" id="2547451"/>
    <lineage>
        <taxon>Bacteria</taxon>
        <taxon>Bacillati</taxon>
        <taxon>Cyanobacteriota</taxon>
        <taxon>Cyanophyceae</taxon>
        <taxon>Leptolyngbyales</taxon>
        <taxon>Leptolyngbyaceae</taxon>
        <taxon>Leptolyngbya group</taxon>
        <taxon>Leptolyngbya</taxon>
    </lineage>
</organism>
<dbReference type="SUPFAM" id="SSF53335">
    <property type="entry name" value="S-adenosyl-L-methionine-dependent methyltransferases"/>
    <property type="match status" value="1"/>
</dbReference>
<dbReference type="EMBL" id="CP053586">
    <property type="protein sequence ID" value="WNZ25330.1"/>
    <property type="molecule type" value="Genomic_DNA"/>
</dbReference>
<reference evidence="1" key="1">
    <citation type="submission" date="2020-05" db="EMBL/GenBank/DDBJ databases">
        <authorList>
            <person name="Zhu T."/>
            <person name="Keshari N."/>
            <person name="Lu X."/>
        </authorList>
    </citation>
    <scope>NUCLEOTIDE SEQUENCE</scope>
    <source>
        <strain evidence="1">NK1-12</strain>
    </source>
</reference>
<proteinExistence type="predicted"/>
<accession>A0AA96WHP9</accession>